<dbReference type="AlphaFoldDB" id="A0A0J7XXF2"/>
<feature type="domain" description="Glycosyltransferase 2-like" evidence="4">
    <location>
        <begin position="18"/>
        <end position="137"/>
    </location>
</feature>
<comment type="caution">
    <text evidence="5">The sequence shown here is derived from an EMBL/GenBank/DDBJ whole genome shotgun (WGS) entry which is preliminary data.</text>
</comment>
<keyword evidence="3 5" id="KW-0808">Transferase</keyword>
<organism evidence="5 6">
    <name type="scientific">Novosphingobium barchaimii LL02</name>
    <dbReference type="NCBI Taxonomy" id="1114963"/>
    <lineage>
        <taxon>Bacteria</taxon>
        <taxon>Pseudomonadati</taxon>
        <taxon>Pseudomonadota</taxon>
        <taxon>Alphaproteobacteria</taxon>
        <taxon>Sphingomonadales</taxon>
        <taxon>Sphingomonadaceae</taxon>
        <taxon>Novosphingobium</taxon>
    </lineage>
</organism>
<keyword evidence="6" id="KW-1185">Reference proteome</keyword>
<dbReference type="InterPro" id="IPR001173">
    <property type="entry name" value="Glyco_trans_2-like"/>
</dbReference>
<dbReference type="SUPFAM" id="SSF53448">
    <property type="entry name" value="Nucleotide-diphospho-sugar transferases"/>
    <property type="match status" value="1"/>
</dbReference>
<evidence type="ECO:0000259" key="4">
    <source>
        <dbReference type="Pfam" id="PF00535"/>
    </source>
</evidence>
<dbReference type="Gene3D" id="3.90.550.10">
    <property type="entry name" value="Spore Coat Polysaccharide Biosynthesis Protein SpsA, Chain A"/>
    <property type="match status" value="1"/>
</dbReference>
<evidence type="ECO:0000256" key="2">
    <source>
        <dbReference type="ARBA" id="ARBA00022676"/>
    </source>
</evidence>
<reference evidence="5 6" key="1">
    <citation type="journal article" date="2015" name="G3 (Bethesda)">
        <title>Insights into Ongoing Evolution of the Hexachlorocyclohexane Catabolic Pathway from Comparative Genomics of Ten Sphingomonadaceae Strains.</title>
        <authorList>
            <person name="Pearce S.L."/>
            <person name="Oakeshott J.G."/>
            <person name="Pandey G."/>
        </authorList>
    </citation>
    <scope>NUCLEOTIDE SEQUENCE [LARGE SCALE GENOMIC DNA]</scope>
    <source>
        <strain evidence="5 6">LL02</strain>
    </source>
</reference>
<dbReference type="OrthoDB" id="8416156at2"/>
<dbReference type="InterPro" id="IPR029044">
    <property type="entry name" value="Nucleotide-diphossugar_trans"/>
</dbReference>
<dbReference type="Proteomes" id="UP000052268">
    <property type="component" value="Unassembled WGS sequence"/>
</dbReference>
<evidence type="ECO:0000313" key="6">
    <source>
        <dbReference type="Proteomes" id="UP000052268"/>
    </source>
</evidence>
<dbReference type="EMBL" id="JACU01000004">
    <property type="protein sequence ID" value="KMS56356.1"/>
    <property type="molecule type" value="Genomic_DNA"/>
</dbReference>
<protein>
    <submittedName>
        <fullName evidence="5">Glycosyl transferase</fullName>
    </submittedName>
</protein>
<evidence type="ECO:0000313" key="5">
    <source>
        <dbReference type="EMBL" id="KMS56356.1"/>
    </source>
</evidence>
<keyword evidence="2" id="KW-0328">Glycosyltransferase</keyword>
<dbReference type="PATRIC" id="fig|1114963.3.peg.1928"/>
<dbReference type="Pfam" id="PF00535">
    <property type="entry name" value="Glycos_transf_2"/>
    <property type="match status" value="1"/>
</dbReference>
<dbReference type="PANTHER" id="PTHR43179:SF12">
    <property type="entry name" value="GALACTOFURANOSYLTRANSFERASE GLFT2"/>
    <property type="match status" value="1"/>
</dbReference>
<name>A0A0J7XXF2_9SPHN</name>
<dbReference type="GO" id="GO:0016757">
    <property type="term" value="F:glycosyltransferase activity"/>
    <property type="evidence" value="ECO:0007669"/>
    <property type="project" value="UniProtKB-KW"/>
</dbReference>
<gene>
    <name evidence="5" type="ORF">V474_15505</name>
</gene>
<accession>A0A0J7XXF2</accession>
<sequence length="312" mass="35095">MQYQAADGGAPRGAAVGVVVIGRNEGDRLPPCLLSAKRACERVVYVDSGSKDDSAAMGRTLGVEVIELDSSQPFTAARGRNTGFARLKALWPDTQFVQFIDGDCELDIGWIDAGLAGIAKDARTAVVFGRRRERYPDRTVFNHVCDIEWDGLAGPVDSCGGDALVRVEAMLEVDGYDAGLIAAEDDDLCHRMRRCGWKIVRLPDEMTLHDVAMTTWWQWWQRNRRSGYAGAEAWHRRGAEDPKLLKHVVSNLLWALPPFWLLWPALWWRVYRRSGAIYATHIVLGKVPHCVGQLGFWWTSLRARKMVLIEYK</sequence>
<dbReference type="PANTHER" id="PTHR43179">
    <property type="entry name" value="RHAMNOSYLTRANSFERASE WBBL"/>
    <property type="match status" value="1"/>
</dbReference>
<comment type="similarity">
    <text evidence="1">Belongs to the glycosyltransferase 2 family.</text>
</comment>
<proteinExistence type="inferred from homology"/>
<evidence type="ECO:0000256" key="1">
    <source>
        <dbReference type="ARBA" id="ARBA00006739"/>
    </source>
</evidence>
<evidence type="ECO:0000256" key="3">
    <source>
        <dbReference type="ARBA" id="ARBA00022679"/>
    </source>
</evidence>